<protein>
    <submittedName>
        <fullName evidence="1">Uncharacterized protein</fullName>
    </submittedName>
</protein>
<proteinExistence type="predicted"/>
<evidence type="ECO:0000313" key="1">
    <source>
        <dbReference type="EMBL" id="KAL1263515.1"/>
    </source>
</evidence>
<accession>A0ABR3MFX8</accession>
<name>A0ABR3MFX8_9TELE</name>
<dbReference type="EMBL" id="JAYMGO010000013">
    <property type="protein sequence ID" value="KAL1263515.1"/>
    <property type="molecule type" value="Genomic_DNA"/>
</dbReference>
<comment type="caution">
    <text evidence="1">The sequence shown here is derived from an EMBL/GenBank/DDBJ whole genome shotgun (WGS) entry which is preliminary data.</text>
</comment>
<organism evidence="1 2">
    <name type="scientific">Cirrhinus molitorella</name>
    <name type="common">mud carp</name>
    <dbReference type="NCBI Taxonomy" id="172907"/>
    <lineage>
        <taxon>Eukaryota</taxon>
        <taxon>Metazoa</taxon>
        <taxon>Chordata</taxon>
        <taxon>Craniata</taxon>
        <taxon>Vertebrata</taxon>
        <taxon>Euteleostomi</taxon>
        <taxon>Actinopterygii</taxon>
        <taxon>Neopterygii</taxon>
        <taxon>Teleostei</taxon>
        <taxon>Ostariophysi</taxon>
        <taxon>Cypriniformes</taxon>
        <taxon>Cyprinidae</taxon>
        <taxon>Labeoninae</taxon>
        <taxon>Labeonini</taxon>
        <taxon>Cirrhinus</taxon>
    </lineage>
</organism>
<dbReference type="Proteomes" id="UP001558613">
    <property type="component" value="Unassembled WGS sequence"/>
</dbReference>
<gene>
    <name evidence="1" type="ORF">QQF64_006254</name>
</gene>
<keyword evidence="2" id="KW-1185">Reference proteome</keyword>
<sequence length="74" mass="7943">MAPSLLDDVVDEEVFNTQKSIQMKECSGTGEFSGLLLGDKGYACETFLLTPPADPQTLAQLTTIPTPVQGLELK</sequence>
<reference evidence="1 2" key="1">
    <citation type="submission" date="2023-09" db="EMBL/GenBank/DDBJ databases">
        <authorList>
            <person name="Wang M."/>
        </authorList>
    </citation>
    <scope>NUCLEOTIDE SEQUENCE [LARGE SCALE GENOMIC DNA]</scope>
    <source>
        <strain evidence="1">GT-2023</strain>
        <tissue evidence="1">Liver</tissue>
    </source>
</reference>
<evidence type="ECO:0000313" key="2">
    <source>
        <dbReference type="Proteomes" id="UP001558613"/>
    </source>
</evidence>